<proteinExistence type="predicted"/>
<evidence type="ECO:0000256" key="1">
    <source>
        <dbReference type="SAM" id="Phobius"/>
    </source>
</evidence>
<gene>
    <name evidence="2" type="ORF">TR74_06575</name>
</gene>
<accession>A0A132NIN9</accession>
<organism evidence="2 3">
    <name type="scientific">Carbonactinospora thermoautotrophica</name>
    <dbReference type="NCBI Taxonomy" id="1469144"/>
    <lineage>
        <taxon>Bacteria</taxon>
        <taxon>Bacillati</taxon>
        <taxon>Actinomycetota</taxon>
        <taxon>Actinomycetes</taxon>
        <taxon>Kitasatosporales</taxon>
        <taxon>Carbonactinosporaceae</taxon>
        <taxon>Carbonactinospora</taxon>
    </lineage>
</organism>
<dbReference type="EMBL" id="JYIK01000674">
    <property type="protein sequence ID" value="KWX09944.1"/>
    <property type="molecule type" value="Genomic_DNA"/>
</dbReference>
<feature type="transmembrane region" description="Helical" evidence="1">
    <location>
        <begin position="46"/>
        <end position="63"/>
    </location>
</feature>
<dbReference type="AlphaFoldDB" id="A0A132NIN9"/>
<evidence type="ECO:0000313" key="3">
    <source>
        <dbReference type="Proteomes" id="UP000070598"/>
    </source>
</evidence>
<evidence type="ECO:0000313" key="2">
    <source>
        <dbReference type="EMBL" id="KWX09944.1"/>
    </source>
</evidence>
<keyword evidence="1" id="KW-1133">Transmembrane helix</keyword>
<name>A0A132NIN9_9ACTN</name>
<keyword evidence="1" id="KW-0472">Membrane</keyword>
<reference evidence="3" key="1">
    <citation type="submission" date="2015-02" db="EMBL/GenBank/DDBJ databases">
        <title>Physiological reanalysis, assessment of diazotrophy, and genome sequences of multiple isolates of Streptomyces thermoautotrophicus.</title>
        <authorList>
            <person name="MacKellar D.C."/>
            <person name="Lieber L."/>
            <person name="Norman J."/>
            <person name="Bolger A."/>
            <person name="Tobin C."/>
            <person name="Murray J.W."/>
            <person name="Friesen M."/>
            <person name="Prell J."/>
        </authorList>
    </citation>
    <scope>NUCLEOTIDE SEQUENCE [LARGE SCALE GENOMIC DNA]</scope>
    <source>
        <strain evidence="3">UBT1</strain>
    </source>
</reference>
<sequence length="67" mass="6852">MTSSYPQRNPTKPTAGRIAREVTGLLLTFSGAGGLITVAFTVHPLAGAALVSVLLLLAGLWLASSDT</sequence>
<dbReference type="Proteomes" id="UP000070598">
    <property type="component" value="Unassembled WGS sequence"/>
</dbReference>
<keyword evidence="1" id="KW-0812">Transmembrane</keyword>
<protein>
    <submittedName>
        <fullName evidence="2">Uncharacterized protein</fullName>
    </submittedName>
</protein>
<feature type="transmembrane region" description="Helical" evidence="1">
    <location>
        <begin position="21"/>
        <end position="40"/>
    </location>
</feature>
<comment type="caution">
    <text evidence="2">The sequence shown here is derived from an EMBL/GenBank/DDBJ whole genome shotgun (WGS) entry which is preliminary data.</text>
</comment>